<accession>A0ABN8RD53</accession>
<comment type="caution">
    <text evidence="2">The sequence shown here is derived from an EMBL/GenBank/DDBJ whole genome shotgun (WGS) entry which is preliminary data.</text>
</comment>
<sequence>MRTLLKSDTALKVSFHGTMRVHGEFKFNGNECSGTMTIEAAVYNNWSSGNPNLHHHRSFEGYCENILQGAVRVE</sequence>
<evidence type="ECO:0000313" key="3">
    <source>
        <dbReference type="Proteomes" id="UP001159427"/>
    </source>
</evidence>
<name>A0ABN8RD53_9CNID</name>
<dbReference type="InterPro" id="IPR057873">
    <property type="entry name" value="CTHRC1_C"/>
</dbReference>
<protein>
    <recommendedName>
        <fullName evidence="1">CTHRC1 C-terminal domain-containing protein</fullName>
    </recommendedName>
</protein>
<keyword evidence="3" id="KW-1185">Reference proteome</keyword>
<dbReference type="EMBL" id="CALNXI010001773">
    <property type="protein sequence ID" value="CAH3176743.1"/>
    <property type="molecule type" value="Genomic_DNA"/>
</dbReference>
<dbReference type="Proteomes" id="UP001159427">
    <property type="component" value="Unassembled WGS sequence"/>
</dbReference>
<organism evidence="2 3">
    <name type="scientific">Porites evermanni</name>
    <dbReference type="NCBI Taxonomy" id="104178"/>
    <lineage>
        <taxon>Eukaryota</taxon>
        <taxon>Metazoa</taxon>
        <taxon>Cnidaria</taxon>
        <taxon>Anthozoa</taxon>
        <taxon>Hexacorallia</taxon>
        <taxon>Scleractinia</taxon>
        <taxon>Fungiina</taxon>
        <taxon>Poritidae</taxon>
        <taxon>Porites</taxon>
    </lineage>
</organism>
<feature type="domain" description="CTHRC1 C-terminal" evidence="1">
    <location>
        <begin position="6"/>
        <end position="73"/>
    </location>
</feature>
<gene>
    <name evidence="2" type="ORF">PEVE_00010808</name>
</gene>
<dbReference type="Pfam" id="PF25815">
    <property type="entry name" value="CTHRC1_C"/>
    <property type="match status" value="1"/>
</dbReference>
<evidence type="ECO:0000313" key="2">
    <source>
        <dbReference type="EMBL" id="CAH3176743.1"/>
    </source>
</evidence>
<evidence type="ECO:0000259" key="1">
    <source>
        <dbReference type="Pfam" id="PF25815"/>
    </source>
</evidence>
<reference evidence="2 3" key="1">
    <citation type="submission" date="2022-05" db="EMBL/GenBank/DDBJ databases">
        <authorList>
            <consortium name="Genoscope - CEA"/>
            <person name="William W."/>
        </authorList>
    </citation>
    <scope>NUCLEOTIDE SEQUENCE [LARGE SCALE GENOMIC DNA]</scope>
</reference>
<proteinExistence type="predicted"/>